<feature type="transmembrane region" description="Helical" evidence="1">
    <location>
        <begin position="221"/>
        <end position="248"/>
    </location>
</feature>
<accession>A0A1I8I602</accession>
<keyword evidence="2" id="KW-1185">Reference proteome</keyword>
<dbReference type="WBParaSite" id="maker-uti_cns_0005387-snap-gene-0.6-mRNA-1">
    <property type="protein sequence ID" value="maker-uti_cns_0005387-snap-gene-0.6-mRNA-1"/>
    <property type="gene ID" value="maker-uti_cns_0005387-snap-gene-0.6"/>
</dbReference>
<protein>
    <submittedName>
        <fullName evidence="3 4">Integrin_alpha2 domain-containing protein</fullName>
    </submittedName>
</protein>
<keyword evidence="1" id="KW-0472">Membrane</keyword>
<proteinExistence type="predicted"/>
<reference evidence="3 4" key="1">
    <citation type="submission" date="2016-11" db="UniProtKB">
        <authorList>
            <consortium name="WormBaseParasite"/>
        </authorList>
    </citation>
    <scope>IDENTIFICATION</scope>
</reference>
<evidence type="ECO:0000313" key="2">
    <source>
        <dbReference type="Proteomes" id="UP000095280"/>
    </source>
</evidence>
<dbReference type="AlphaFoldDB" id="A0A1I8I602"/>
<name>A0A1I8I602_9PLAT</name>
<evidence type="ECO:0000313" key="4">
    <source>
        <dbReference type="WBParaSite" id="maker-uti_cns_0009985-snap-gene-0.3-mRNA-1"/>
    </source>
</evidence>
<organism evidence="2 4">
    <name type="scientific">Macrostomum lignano</name>
    <dbReference type="NCBI Taxonomy" id="282301"/>
    <lineage>
        <taxon>Eukaryota</taxon>
        <taxon>Metazoa</taxon>
        <taxon>Spiralia</taxon>
        <taxon>Lophotrochozoa</taxon>
        <taxon>Platyhelminthes</taxon>
        <taxon>Rhabditophora</taxon>
        <taxon>Macrostomorpha</taxon>
        <taxon>Macrostomida</taxon>
        <taxon>Macrostomidae</taxon>
        <taxon>Macrostomum</taxon>
    </lineage>
</organism>
<dbReference type="WBParaSite" id="maker-uti_cns_0009985-snap-gene-0.3-mRNA-1">
    <property type="protein sequence ID" value="maker-uti_cns_0009985-snap-gene-0.3-mRNA-1"/>
    <property type="gene ID" value="maker-uti_cns_0009985-snap-gene-0.3"/>
</dbReference>
<dbReference type="Proteomes" id="UP000095280">
    <property type="component" value="Unplaced"/>
</dbReference>
<keyword evidence="1" id="KW-0812">Transmembrane</keyword>
<evidence type="ECO:0000313" key="3">
    <source>
        <dbReference type="WBParaSite" id="maker-uti_cns_0005387-snap-gene-0.6-mRNA-1"/>
    </source>
</evidence>
<keyword evidence="1" id="KW-1133">Transmembrane helix</keyword>
<sequence>LSRPPTTSQVDLFNPGLATDRWLTERINRSTSGLINSPAVGPRQSVDIAWELPVAGAASSLTVTATFRHRLRLLLRRKLELHPLTASDSDGGGFAQDKLEYGELLLADEVQGINTVAVYNVSQSGTLIVQLTCLEDAHPVTPAHSRNNYAFSIGLNSVRYATDSPAQRINCRLGQLPCLIDNLPAQFILQMVEESPVTSVQLHPNPGRRHHIAMRCERRSALVAAAPGLLAALVSAPCALLLAVNAMLAARQCQLRLPGCQRSLQLCGDDTDEDGGRIAAVAPMEDKVRVNNKGRNLKRLGVRFQLD</sequence>
<evidence type="ECO:0000256" key="1">
    <source>
        <dbReference type="SAM" id="Phobius"/>
    </source>
</evidence>